<dbReference type="PANTHER" id="PTHR30204:SF93">
    <property type="entry name" value="HTH MERR-TYPE DOMAIN-CONTAINING PROTEIN"/>
    <property type="match status" value="1"/>
</dbReference>
<dbReference type="GO" id="GO:0003700">
    <property type="term" value="F:DNA-binding transcription factor activity"/>
    <property type="evidence" value="ECO:0007669"/>
    <property type="project" value="InterPro"/>
</dbReference>
<dbReference type="InterPro" id="IPR009061">
    <property type="entry name" value="DNA-bd_dom_put_sf"/>
</dbReference>
<dbReference type="SUPFAM" id="SSF46955">
    <property type="entry name" value="Putative DNA-binding domain"/>
    <property type="match status" value="1"/>
</dbReference>
<dbReference type="GO" id="GO:0003677">
    <property type="term" value="F:DNA binding"/>
    <property type="evidence" value="ECO:0007669"/>
    <property type="project" value="UniProtKB-KW"/>
</dbReference>
<comment type="caution">
    <text evidence="3">The sequence shown here is derived from an EMBL/GenBank/DDBJ whole genome shotgun (WGS) entry which is preliminary data.</text>
</comment>
<accession>A0A849A5I2</accession>
<feature type="domain" description="HTH merR-type" evidence="2">
    <location>
        <begin position="1"/>
        <end position="70"/>
    </location>
</feature>
<evidence type="ECO:0000256" key="1">
    <source>
        <dbReference type="ARBA" id="ARBA00023125"/>
    </source>
</evidence>
<name>A0A849A5I2_9ACTN</name>
<sequence length="241" mass="26983">MLTIGQVAEYVGVTVRAVRHYHRIGLLAEPARDASGYRRYGAAEVIELVRIKALSDAGVPLAKVRQVLTAPTEEFDVHIDRIDAELAAQVKALQARRKRLRQLRSGDRIYLPDDVADFLDLLRQCGISERTVQLERDSWLLWLVVAPDLVTTWIARKREAMSDPAFVQHYRTFDAAVGGDAEALAELQRMSRLVRRDRQVESDLGSHASTLQLSQQHFADHFAVLGIPDALSGYSDVPTDS</sequence>
<dbReference type="CDD" id="cd00592">
    <property type="entry name" value="HTH_MerR-like"/>
    <property type="match status" value="1"/>
</dbReference>
<keyword evidence="1" id="KW-0238">DNA-binding</keyword>
<dbReference type="RefSeq" id="WP_171199913.1">
    <property type="nucleotide sequence ID" value="NZ_JABEND010000005.1"/>
</dbReference>
<dbReference type="PRINTS" id="PR00040">
    <property type="entry name" value="HTHMERR"/>
</dbReference>
<dbReference type="Proteomes" id="UP000562984">
    <property type="component" value="Unassembled WGS sequence"/>
</dbReference>
<dbReference type="EMBL" id="JABEND010000005">
    <property type="protein sequence ID" value="NNG36244.1"/>
    <property type="molecule type" value="Genomic_DNA"/>
</dbReference>
<dbReference type="Gene3D" id="1.10.1660.10">
    <property type="match status" value="1"/>
</dbReference>
<dbReference type="PROSITE" id="PS50937">
    <property type="entry name" value="HTH_MERR_2"/>
    <property type="match status" value="1"/>
</dbReference>
<evidence type="ECO:0000313" key="3">
    <source>
        <dbReference type="EMBL" id="NNG36244.1"/>
    </source>
</evidence>
<dbReference type="Pfam" id="PF00376">
    <property type="entry name" value="MerR"/>
    <property type="match status" value="1"/>
</dbReference>
<dbReference type="SMART" id="SM00422">
    <property type="entry name" value="HTH_MERR"/>
    <property type="match status" value="1"/>
</dbReference>
<reference evidence="3 4" key="1">
    <citation type="submission" date="2020-05" db="EMBL/GenBank/DDBJ databases">
        <title>Nakamurella sp. DB0629 isolated from air conditioner.</title>
        <authorList>
            <person name="Kim D.H."/>
            <person name="Kim D.-U."/>
        </authorList>
    </citation>
    <scope>NUCLEOTIDE SEQUENCE [LARGE SCALE GENOMIC DNA]</scope>
    <source>
        <strain evidence="3 4">DB0629</strain>
    </source>
</reference>
<dbReference type="PANTHER" id="PTHR30204">
    <property type="entry name" value="REDOX-CYCLING DRUG-SENSING TRANSCRIPTIONAL ACTIVATOR SOXR"/>
    <property type="match status" value="1"/>
</dbReference>
<keyword evidence="4" id="KW-1185">Reference proteome</keyword>
<gene>
    <name evidence="3" type="ORF">HKD39_11065</name>
</gene>
<evidence type="ECO:0000313" key="4">
    <source>
        <dbReference type="Proteomes" id="UP000562984"/>
    </source>
</evidence>
<protein>
    <submittedName>
        <fullName evidence="3">MerR family transcriptional regulator</fullName>
    </submittedName>
</protein>
<dbReference type="AlphaFoldDB" id="A0A849A5I2"/>
<dbReference type="InterPro" id="IPR047057">
    <property type="entry name" value="MerR_fam"/>
</dbReference>
<dbReference type="InterPro" id="IPR000551">
    <property type="entry name" value="MerR-type_HTH_dom"/>
</dbReference>
<organism evidence="3 4">
    <name type="scientific">Nakamurella aerolata</name>
    <dbReference type="NCBI Taxonomy" id="1656892"/>
    <lineage>
        <taxon>Bacteria</taxon>
        <taxon>Bacillati</taxon>
        <taxon>Actinomycetota</taxon>
        <taxon>Actinomycetes</taxon>
        <taxon>Nakamurellales</taxon>
        <taxon>Nakamurellaceae</taxon>
        <taxon>Nakamurella</taxon>
    </lineage>
</organism>
<proteinExistence type="predicted"/>
<evidence type="ECO:0000259" key="2">
    <source>
        <dbReference type="PROSITE" id="PS50937"/>
    </source>
</evidence>